<proteinExistence type="predicted"/>
<accession>A0A1I2G839</accession>
<dbReference type="EMBL" id="FONG01000008">
    <property type="protein sequence ID" value="SFF13702.1"/>
    <property type="molecule type" value="Genomic_DNA"/>
</dbReference>
<feature type="region of interest" description="Disordered" evidence="1">
    <location>
        <begin position="28"/>
        <end position="77"/>
    </location>
</feature>
<dbReference type="STRING" id="380248.SAMN05216251_108334"/>
<dbReference type="AlphaFoldDB" id="A0A1I2G839"/>
<evidence type="ECO:0000256" key="1">
    <source>
        <dbReference type="SAM" id="MobiDB-lite"/>
    </source>
</evidence>
<feature type="compositionally biased region" description="Low complexity" evidence="1">
    <location>
        <begin position="36"/>
        <end position="75"/>
    </location>
</feature>
<evidence type="ECO:0000313" key="2">
    <source>
        <dbReference type="EMBL" id="SFF13702.1"/>
    </source>
</evidence>
<organism evidence="2 3">
    <name type="scientific">Actinacidiphila alni</name>
    <dbReference type="NCBI Taxonomy" id="380248"/>
    <lineage>
        <taxon>Bacteria</taxon>
        <taxon>Bacillati</taxon>
        <taxon>Actinomycetota</taxon>
        <taxon>Actinomycetes</taxon>
        <taxon>Kitasatosporales</taxon>
        <taxon>Streptomycetaceae</taxon>
        <taxon>Actinacidiphila</taxon>
    </lineage>
</organism>
<dbReference type="RefSeq" id="WP_177246471.1">
    <property type="nucleotide sequence ID" value="NZ_FONG01000008.1"/>
</dbReference>
<dbReference type="Proteomes" id="UP000199323">
    <property type="component" value="Unassembled WGS sequence"/>
</dbReference>
<keyword evidence="3" id="KW-1185">Reference proteome</keyword>
<dbReference type="PROSITE" id="PS51257">
    <property type="entry name" value="PROKAR_LIPOPROTEIN"/>
    <property type="match status" value="1"/>
</dbReference>
<evidence type="ECO:0000313" key="3">
    <source>
        <dbReference type="Proteomes" id="UP000199323"/>
    </source>
</evidence>
<reference evidence="2 3" key="1">
    <citation type="submission" date="2016-10" db="EMBL/GenBank/DDBJ databases">
        <authorList>
            <person name="de Groot N.N."/>
        </authorList>
    </citation>
    <scope>NUCLEOTIDE SEQUENCE [LARGE SCALE GENOMIC DNA]</scope>
    <source>
        <strain evidence="2 3">CGMCC 4.3510</strain>
    </source>
</reference>
<sequence>MFRRTSTAAGIATVAVVGALTLSGCSGGGDGEGKKAPPTTGASASGGPSAASSASTAPTASGSTTASPGSTGAPTEGVEGVWLATEGAAKVQLVLGKGQAGLTSTHLCAGTYTDKDGVGLILTCMDGDKERTSGHGVLAGDGKTLTVRWTGGPTDTFSRTGLPST</sequence>
<protein>
    <submittedName>
        <fullName evidence="2">Uncharacterized protein</fullName>
    </submittedName>
</protein>
<name>A0A1I2G839_9ACTN</name>
<gene>
    <name evidence="2" type="ORF">SAMN05216251_108334</name>
</gene>